<sequence length="493" mass="53990">MVVSDLREWLAVVDELGEVQRIGAEVDVDEEMSAITYLAGRREGGPALLFENIAGRPGYRALWNPFGSSRRRIAVALGEDPELTTTELIEATMRKLDRVIEPKLVDSAGALVYQNTLTGDQVDLAKLPAATFWPGDGGRYLGTADSVITRNPEGGNLNLGTYRMMVQGRDEIGLYLSPGKDALLHIEGRWARGEDVPVCVVLGVDPLQFLVSSQSFPKNVSEYDHVGGLRGAPVEVVRARHSDLLIPARADVVLECVAEPGARRMEGPFGEFTGYYGRPEGAAPLLRVKAIHHRDDPIVTHALMADHPACEQSTFFGVVRSARIWNDLQRMGIPGIAGVYSHPAAAGGFGVVVISLAQRYAGHAAQALALAAQCPGGAYYTKWIVAVDDDVDPTDLNDVLWAMSTRCSPIDDIDILRKTWSTPLDPTLNPPEIRRYGSKALINACRDHRYLDVFSQRTALRREVYDRVARRWTELGFSGAPLAPRSFHPEESS</sequence>
<name>A0ABN2CMM0_9ACTN</name>
<reference evidence="4 5" key="1">
    <citation type="journal article" date="2019" name="Int. J. Syst. Evol. Microbiol.">
        <title>The Global Catalogue of Microorganisms (GCM) 10K type strain sequencing project: providing services to taxonomists for standard genome sequencing and annotation.</title>
        <authorList>
            <consortium name="The Broad Institute Genomics Platform"/>
            <consortium name="The Broad Institute Genome Sequencing Center for Infectious Disease"/>
            <person name="Wu L."/>
            <person name="Ma J."/>
        </authorList>
    </citation>
    <scope>NUCLEOTIDE SEQUENCE [LARGE SCALE GENOMIC DNA]</scope>
    <source>
        <strain evidence="4 5">JCM 15572</strain>
    </source>
</reference>
<dbReference type="EMBL" id="BAAAPH010000004">
    <property type="protein sequence ID" value="GAA1560223.1"/>
    <property type="molecule type" value="Genomic_DNA"/>
</dbReference>
<dbReference type="InterPro" id="IPR049383">
    <property type="entry name" value="UbiD-like_N"/>
</dbReference>
<proteinExistence type="predicted"/>
<organism evidence="4 5">
    <name type="scientific">Kribbella hippodromi</name>
    <dbReference type="NCBI Taxonomy" id="434347"/>
    <lineage>
        <taxon>Bacteria</taxon>
        <taxon>Bacillati</taxon>
        <taxon>Actinomycetota</taxon>
        <taxon>Actinomycetes</taxon>
        <taxon>Propionibacteriales</taxon>
        <taxon>Kribbellaceae</taxon>
        <taxon>Kribbella</taxon>
    </lineage>
</organism>
<feature type="domain" description="3-octaprenyl-4-hydroxybenzoate carboxy-lyase-like Rift-related" evidence="1">
    <location>
        <begin position="105"/>
        <end position="302"/>
    </location>
</feature>
<gene>
    <name evidence="4" type="ORF">GCM10009804_16270</name>
</gene>
<dbReference type="SUPFAM" id="SSF143968">
    <property type="entry name" value="UbiD C-terminal domain-like"/>
    <property type="match status" value="1"/>
</dbReference>
<evidence type="ECO:0000313" key="5">
    <source>
        <dbReference type="Proteomes" id="UP001501705"/>
    </source>
</evidence>
<dbReference type="Proteomes" id="UP001501705">
    <property type="component" value="Unassembled WGS sequence"/>
</dbReference>
<feature type="domain" description="3-octaprenyl-4-hydroxybenzoate carboxy-lyase-like C-terminal" evidence="3">
    <location>
        <begin position="314"/>
        <end position="444"/>
    </location>
</feature>
<dbReference type="InterPro" id="IPR049381">
    <property type="entry name" value="UbiD-like_C"/>
</dbReference>
<protein>
    <submittedName>
        <fullName evidence="4">UbiD family decarboxylase</fullName>
    </submittedName>
</protein>
<dbReference type="NCBIfam" id="TIGR00148">
    <property type="entry name" value="UbiD family decarboxylase"/>
    <property type="match status" value="1"/>
</dbReference>
<dbReference type="Pfam" id="PF20695">
    <property type="entry name" value="UbiD_N"/>
    <property type="match status" value="1"/>
</dbReference>
<feature type="domain" description="3-octaprenyl-4-hydroxybenzoate carboxy-lyase-like N-terminal" evidence="2">
    <location>
        <begin position="13"/>
        <end position="91"/>
    </location>
</feature>
<evidence type="ECO:0000259" key="1">
    <source>
        <dbReference type="Pfam" id="PF01977"/>
    </source>
</evidence>
<evidence type="ECO:0000259" key="3">
    <source>
        <dbReference type="Pfam" id="PF20696"/>
    </source>
</evidence>
<dbReference type="Pfam" id="PF20696">
    <property type="entry name" value="UbiD_C"/>
    <property type="match status" value="1"/>
</dbReference>
<dbReference type="InterPro" id="IPR048304">
    <property type="entry name" value="UbiD_Rift_dom"/>
</dbReference>
<dbReference type="InterPro" id="IPR002830">
    <property type="entry name" value="UbiD"/>
</dbReference>
<evidence type="ECO:0000313" key="4">
    <source>
        <dbReference type="EMBL" id="GAA1560223.1"/>
    </source>
</evidence>
<keyword evidence="5" id="KW-1185">Reference proteome</keyword>
<dbReference type="PANTHER" id="PTHR30108:SF17">
    <property type="entry name" value="FERULIC ACID DECARBOXYLASE 1"/>
    <property type="match status" value="1"/>
</dbReference>
<dbReference type="PANTHER" id="PTHR30108">
    <property type="entry name" value="3-OCTAPRENYL-4-HYDROXYBENZOATE CARBOXY-LYASE-RELATED"/>
    <property type="match status" value="1"/>
</dbReference>
<dbReference type="Pfam" id="PF01977">
    <property type="entry name" value="UbiD"/>
    <property type="match status" value="1"/>
</dbReference>
<dbReference type="SUPFAM" id="SSF50475">
    <property type="entry name" value="FMN-binding split barrel"/>
    <property type="match status" value="1"/>
</dbReference>
<comment type="caution">
    <text evidence="4">The sequence shown here is derived from an EMBL/GenBank/DDBJ whole genome shotgun (WGS) entry which is preliminary data.</text>
</comment>
<evidence type="ECO:0000259" key="2">
    <source>
        <dbReference type="Pfam" id="PF20695"/>
    </source>
</evidence>
<accession>A0ABN2CMM0</accession>
<dbReference type="Gene3D" id="3.40.1670.10">
    <property type="entry name" value="UbiD C-terminal domain-like"/>
    <property type="match status" value="1"/>
</dbReference>